<dbReference type="PANTHER" id="PTHR30146">
    <property type="entry name" value="LACI-RELATED TRANSCRIPTIONAL REPRESSOR"/>
    <property type="match status" value="1"/>
</dbReference>
<keyword evidence="1" id="KW-0805">Transcription regulation</keyword>
<dbReference type="InterPro" id="IPR046335">
    <property type="entry name" value="LacI/GalR-like_sensor"/>
</dbReference>
<dbReference type="EMBL" id="QVME01000015">
    <property type="protein sequence ID" value="RGE64700.1"/>
    <property type="molecule type" value="Genomic_DNA"/>
</dbReference>
<dbReference type="SUPFAM" id="SSF53822">
    <property type="entry name" value="Periplasmic binding protein-like I"/>
    <property type="match status" value="1"/>
</dbReference>
<proteinExistence type="predicted"/>
<dbReference type="Pfam" id="PF13377">
    <property type="entry name" value="Peripla_BP_3"/>
    <property type="match status" value="1"/>
</dbReference>
<dbReference type="Gene3D" id="3.40.50.2300">
    <property type="match status" value="2"/>
</dbReference>
<dbReference type="Proteomes" id="UP000260828">
    <property type="component" value="Unassembled WGS sequence"/>
</dbReference>
<dbReference type="GO" id="GO:0003700">
    <property type="term" value="F:DNA-binding transcription factor activity"/>
    <property type="evidence" value="ECO:0007669"/>
    <property type="project" value="TreeGrafter"/>
</dbReference>
<evidence type="ECO:0000313" key="5">
    <source>
        <dbReference type="EMBL" id="CUQ21737.1"/>
    </source>
</evidence>
<dbReference type="Proteomes" id="UP000095765">
    <property type="component" value="Unassembled WGS sequence"/>
</dbReference>
<dbReference type="SMART" id="SM00354">
    <property type="entry name" value="HTH_LACI"/>
    <property type="match status" value="1"/>
</dbReference>
<dbReference type="OrthoDB" id="9775106at2"/>
<dbReference type="InterPro" id="IPR010982">
    <property type="entry name" value="Lambda_DNA-bd_dom_sf"/>
</dbReference>
<dbReference type="PANTHER" id="PTHR30146:SF153">
    <property type="entry name" value="LACTOSE OPERON REPRESSOR"/>
    <property type="match status" value="1"/>
</dbReference>
<reference evidence="7 10" key="4">
    <citation type="submission" date="2018-08" db="EMBL/GenBank/DDBJ databases">
        <title>A genome reference for cultivated species of the human gut microbiota.</title>
        <authorList>
            <person name="Zou Y."/>
            <person name="Xue W."/>
            <person name="Luo G."/>
        </authorList>
    </citation>
    <scope>NUCLEOTIDE SEQUENCE [LARGE SCALE GENOMIC DNA]</scope>
    <source>
        <strain evidence="7 10">TF05-12AC</strain>
    </source>
</reference>
<reference evidence="9" key="2">
    <citation type="submission" date="2017-04" db="EMBL/GenBank/DDBJ databases">
        <title>Function of individual gut microbiota members based on whole genome sequencing of pure cultures obtained from chicken caecum.</title>
        <authorList>
            <person name="Medvecky M."/>
            <person name="Cejkova D."/>
            <person name="Polansky O."/>
            <person name="Karasova D."/>
            <person name="Kubasova T."/>
            <person name="Cizek A."/>
            <person name="Rychlik I."/>
        </authorList>
    </citation>
    <scope>NUCLEOTIDE SEQUENCE [LARGE SCALE GENOMIC DNA]</scope>
    <source>
        <strain evidence="9">An175</strain>
    </source>
</reference>
<evidence type="ECO:0000256" key="2">
    <source>
        <dbReference type="ARBA" id="ARBA00023125"/>
    </source>
</evidence>
<dbReference type="AlphaFoldDB" id="A0A174UNU8"/>
<evidence type="ECO:0000259" key="4">
    <source>
        <dbReference type="PROSITE" id="PS50932"/>
    </source>
</evidence>
<keyword evidence="3" id="KW-0804">Transcription</keyword>
<dbReference type="EMBL" id="NFKP01000027">
    <property type="protein sequence ID" value="OUP67734.1"/>
    <property type="molecule type" value="Genomic_DNA"/>
</dbReference>
<evidence type="ECO:0000313" key="6">
    <source>
        <dbReference type="EMBL" id="OUP67734.1"/>
    </source>
</evidence>
<feature type="domain" description="HTH lacI-type" evidence="4">
    <location>
        <begin position="4"/>
        <end position="49"/>
    </location>
</feature>
<dbReference type="Proteomes" id="UP000196386">
    <property type="component" value="Unassembled WGS sequence"/>
</dbReference>
<dbReference type="SUPFAM" id="SSF47413">
    <property type="entry name" value="lambda repressor-like DNA-binding domains"/>
    <property type="match status" value="1"/>
</dbReference>
<accession>A0A174UNU8</accession>
<dbReference type="RefSeq" id="WP_055246133.1">
    <property type="nucleotide sequence ID" value="NZ_CABIWA010000019.1"/>
</dbReference>
<dbReference type="InterPro" id="IPR028082">
    <property type="entry name" value="Peripla_BP_I"/>
</dbReference>
<dbReference type="Pfam" id="PF00356">
    <property type="entry name" value="LacI"/>
    <property type="match status" value="1"/>
</dbReference>
<evidence type="ECO:0000313" key="7">
    <source>
        <dbReference type="EMBL" id="RGE64700.1"/>
    </source>
</evidence>
<dbReference type="Gene3D" id="1.10.260.40">
    <property type="entry name" value="lambda repressor-like DNA-binding domains"/>
    <property type="match status" value="1"/>
</dbReference>
<evidence type="ECO:0000313" key="9">
    <source>
        <dbReference type="Proteomes" id="UP000196386"/>
    </source>
</evidence>
<dbReference type="EMBL" id="CZBE01000037">
    <property type="protein sequence ID" value="CUQ21737.1"/>
    <property type="molecule type" value="Genomic_DNA"/>
</dbReference>
<keyword evidence="2" id="KW-0238">DNA-binding</keyword>
<evidence type="ECO:0000256" key="3">
    <source>
        <dbReference type="ARBA" id="ARBA00023163"/>
    </source>
</evidence>
<dbReference type="InterPro" id="IPR000843">
    <property type="entry name" value="HTH_LacI"/>
</dbReference>
<protein>
    <submittedName>
        <fullName evidence="5">Degradation activator</fullName>
    </submittedName>
    <submittedName>
        <fullName evidence="6">LacI family transcriptional regulator</fullName>
    </submittedName>
</protein>
<dbReference type="CDD" id="cd01392">
    <property type="entry name" value="HTH_LacI"/>
    <property type="match status" value="1"/>
</dbReference>
<name>A0A174UNU8_9FIRM</name>
<sequence>MKKPTSSDVARAAGVSQAAVSMILNGKSGVSFSAETRARVFDAARALGYNLPLQSAVDSDGRLLAVLVPTLSNPYYTQLLQAVEDQAAARGFRTLFCNTARDAQREAYYLALFRRSRVAGVIYTFLPAFPQQAEQLAQTIPTVLIGEKNTGQTLPSIELSNRKAGATIARHLLKLGHRRAAFLSTPTKNLTLARGQRLEGARACFEREGGELLTLFTDDVSEGDFDSEPYEFAAGELLARRLFTQTHGVTAVIGVNDMTALGVLSAARALGVRVPEDCSVCGFDNIFAARTAFPALTTVDHHLDLRGRAAVDIVLGERGALSPQVSRIEYEPRLIARSSTGPAPQ</sequence>
<evidence type="ECO:0000313" key="8">
    <source>
        <dbReference type="Proteomes" id="UP000095765"/>
    </source>
</evidence>
<reference evidence="5 8" key="1">
    <citation type="submission" date="2015-09" db="EMBL/GenBank/DDBJ databases">
        <authorList>
            <consortium name="Pathogen Informatics"/>
        </authorList>
    </citation>
    <scope>NUCLEOTIDE SEQUENCE [LARGE SCALE GENOMIC DNA]</scope>
    <source>
        <strain evidence="5 8">2789STDY5834939</strain>
    </source>
</reference>
<evidence type="ECO:0000313" key="10">
    <source>
        <dbReference type="Proteomes" id="UP000260828"/>
    </source>
</evidence>
<evidence type="ECO:0000256" key="1">
    <source>
        <dbReference type="ARBA" id="ARBA00023015"/>
    </source>
</evidence>
<organism evidence="5 8">
    <name type="scientific">Anaerotruncus colihominis</name>
    <dbReference type="NCBI Taxonomy" id="169435"/>
    <lineage>
        <taxon>Bacteria</taxon>
        <taxon>Bacillati</taxon>
        <taxon>Bacillota</taxon>
        <taxon>Clostridia</taxon>
        <taxon>Eubacteriales</taxon>
        <taxon>Oscillospiraceae</taxon>
        <taxon>Anaerotruncus</taxon>
    </lineage>
</organism>
<dbReference type="CDD" id="cd06267">
    <property type="entry name" value="PBP1_LacI_sugar_binding-like"/>
    <property type="match status" value="1"/>
</dbReference>
<gene>
    <name evidence="5" type="primary">degA_4</name>
    <name evidence="6" type="ORF">B5F11_16720</name>
    <name evidence="7" type="ORF">DXC40_17630</name>
    <name evidence="5" type="ORF">ERS852551_03582</name>
</gene>
<dbReference type="GO" id="GO:0000976">
    <property type="term" value="F:transcription cis-regulatory region binding"/>
    <property type="evidence" value="ECO:0007669"/>
    <property type="project" value="TreeGrafter"/>
</dbReference>
<dbReference type="PROSITE" id="PS50932">
    <property type="entry name" value="HTH_LACI_2"/>
    <property type="match status" value="1"/>
</dbReference>
<reference evidence="6" key="3">
    <citation type="journal article" date="2018" name="BMC Genomics">
        <title>Whole genome sequencing and function prediction of 133 gut anaerobes isolated from chicken caecum in pure cultures.</title>
        <authorList>
            <person name="Medvecky M."/>
            <person name="Cejkova D."/>
            <person name="Polansky O."/>
            <person name="Karasova D."/>
            <person name="Kubasova T."/>
            <person name="Cizek A."/>
            <person name="Rychlik I."/>
        </authorList>
    </citation>
    <scope>NUCLEOTIDE SEQUENCE</scope>
    <source>
        <strain evidence="6">An175</strain>
    </source>
</reference>